<dbReference type="PANTHER" id="PTHR34853:SF1">
    <property type="entry name" value="LIPASE 5"/>
    <property type="match status" value="1"/>
</dbReference>
<keyword evidence="4" id="KW-1185">Reference proteome</keyword>
<feature type="signal peptide" evidence="2">
    <location>
        <begin position="1"/>
        <end position="22"/>
    </location>
</feature>
<evidence type="ECO:0000256" key="2">
    <source>
        <dbReference type="SAM" id="SignalP"/>
    </source>
</evidence>
<sequence>MRPMRRNAIAVLGLLSLTAVTAGCGTGGDAGSAPATERRPQAAPQYDGPEDAFYAYPDQSVIAKAAPGEILRSQKVPAPPSSLLGSAASRAERIMYRTEDQRGRPVAATGFLVLPKTPPEGEDGWPVISWAHGTTGVGPACAPSRSANLGGMTPFLTKWLREGYAVVAADYPGLGPDGKLHDYLHLDAQGSSVAHAALAARNADRKSVGTKWFAAGISQGGQAALGAGEQAAEAKGMRFLGTAAFAPGAHFPATLRKAVEQQASGVSLTGMRGLLAYIAVGAHTYDPENIAYEDILSPALAEEMARPAVHNLCLDEIDAYFALFAPEKEAKTVNPDWETRNPAVRKFLDAMNPAQRTSSGPVFVMQGESDVVVTPDSTRQLIAELCAKEDVVDWKWYPGVGHVDVAIAGLEDLGTWMKARLKNTQPTNRCQPAGPSK</sequence>
<proteinExistence type="predicted"/>
<feature type="region of interest" description="Disordered" evidence="1">
    <location>
        <begin position="28"/>
        <end position="49"/>
    </location>
</feature>
<dbReference type="STRING" id="285473.A4G23_04594"/>
<dbReference type="Gene3D" id="3.40.50.1820">
    <property type="entry name" value="alpha/beta hydrolase"/>
    <property type="match status" value="2"/>
</dbReference>
<dbReference type="PANTHER" id="PTHR34853">
    <property type="match status" value="1"/>
</dbReference>
<dbReference type="PROSITE" id="PS51257">
    <property type="entry name" value="PROKAR_LIPOPROTEIN"/>
    <property type="match status" value="1"/>
</dbReference>
<dbReference type="Proteomes" id="UP000095349">
    <property type="component" value="Chromosome"/>
</dbReference>
<dbReference type="InterPro" id="IPR029058">
    <property type="entry name" value="AB_hydrolase_fold"/>
</dbReference>
<evidence type="ECO:0000313" key="3">
    <source>
        <dbReference type="EMBL" id="AOT61705.1"/>
    </source>
</evidence>
<dbReference type="InterPro" id="IPR005152">
    <property type="entry name" value="Lipase_secreted"/>
</dbReference>
<protein>
    <submittedName>
        <fullName evidence="3">Alpha/beta hydrolase family protein</fullName>
    </submittedName>
</protein>
<dbReference type="PATRIC" id="fig|285473.5.peg.4831"/>
<reference evidence="3 4" key="1">
    <citation type="submission" date="2016-09" db="EMBL/GenBank/DDBJ databases">
        <title>Streptomyces rubrolavendulae MJM4426 Genome sequencing and assembly.</title>
        <authorList>
            <person name="Kim J.-G."/>
        </authorList>
    </citation>
    <scope>NUCLEOTIDE SEQUENCE [LARGE SCALE GENOMIC DNA]</scope>
    <source>
        <strain evidence="3 4">MJM4426</strain>
    </source>
</reference>
<dbReference type="GO" id="GO:0004806">
    <property type="term" value="F:triacylglycerol lipase activity"/>
    <property type="evidence" value="ECO:0007669"/>
    <property type="project" value="InterPro"/>
</dbReference>
<keyword evidence="3" id="KW-0378">Hydrolase</keyword>
<gene>
    <name evidence="3" type="ORF">A4G23_04594</name>
</gene>
<dbReference type="GO" id="GO:0016042">
    <property type="term" value="P:lipid catabolic process"/>
    <property type="evidence" value="ECO:0007669"/>
    <property type="project" value="InterPro"/>
</dbReference>
<dbReference type="KEGG" id="srn:A4G23_04594"/>
<organism evidence="3 4">
    <name type="scientific">Streptomyces rubrolavendulae</name>
    <dbReference type="NCBI Taxonomy" id="285473"/>
    <lineage>
        <taxon>Bacteria</taxon>
        <taxon>Bacillati</taxon>
        <taxon>Actinomycetota</taxon>
        <taxon>Actinomycetes</taxon>
        <taxon>Kitasatosporales</taxon>
        <taxon>Streptomycetaceae</taxon>
        <taxon>Streptomyces</taxon>
    </lineage>
</organism>
<evidence type="ECO:0000313" key="4">
    <source>
        <dbReference type="Proteomes" id="UP000095349"/>
    </source>
</evidence>
<dbReference type="EMBL" id="CP017316">
    <property type="protein sequence ID" value="AOT61705.1"/>
    <property type="molecule type" value="Genomic_DNA"/>
</dbReference>
<dbReference type="SUPFAM" id="SSF53474">
    <property type="entry name" value="alpha/beta-Hydrolases"/>
    <property type="match status" value="1"/>
</dbReference>
<dbReference type="AlphaFoldDB" id="A0A1D8G8B8"/>
<feature type="chain" id="PRO_5039099864" evidence="2">
    <location>
        <begin position="23"/>
        <end position="437"/>
    </location>
</feature>
<dbReference type="Pfam" id="PF03583">
    <property type="entry name" value="LIP"/>
    <property type="match status" value="1"/>
</dbReference>
<evidence type="ECO:0000256" key="1">
    <source>
        <dbReference type="SAM" id="MobiDB-lite"/>
    </source>
</evidence>
<keyword evidence="2" id="KW-0732">Signal</keyword>
<accession>A0A1D8G8B8</accession>
<name>A0A1D8G8B8_9ACTN</name>
<dbReference type="PIRSF" id="PIRSF029171">
    <property type="entry name" value="Esterase_LipA"/>
    <property type="match status" value="1"/>
</dbReference>